<sequence length="195" mass="22009">MPLNKKETEPDQGLFVLLLGPSGVGKSTVIKELAQQLDITYITPVMDRPLRSGETEKVFTSPEDFTQREQLGEFIAVNHLYGFRYGTPRALIEQILANHGVAILDFPLAKLNLLSDYRQRGALLTIYLLPPSNEELAQRLAKDDRDPDGIRLAEGLEEIKKLQDANLDHPDVDFFIINYDIHATARQIKQLILSD</sequence>
<organism evidence="5 6">
    <name type="scientific">Candidatus Chisholmbacteria bacterium RIFCSPHIGHO2_01_FULL_48_12</name>
    <dbReference type="NCBI Taxonomy" id="1797589"/>
    <lineage>
        <taxon>Bacteria</taxon>
        <taxon>Candidatus Chisholmiibacteriota</taxon>
    </lineage>
</organism>
<evidence type="ECO:0000256" key="1">
    <source>
        <dbReference type="ARBA" id="ARBA00005790"/>
    </source>
</evidence>
<dbReference type="PANTHER" id="PTHR23117">
    <property type="entry name" value="GUANYLATE KINASE-RELATED"/>
    <property type="match status" value="1"/>
</dbReference>
<dbReference type="InterPro" id="IPR008145">
    <property type="entry name" value="GK/Ca_channel_bsu"/>
</dbReference>
<comment type="caution">
    <text evidence="5">The sequence shown here is derived from an EMBL/GenBank/DDBJ whole genome shotgun (WGS) entry which is preliminary data.</text>
</comment>
<evidence type="ECO:0000313" key="6">
    <source>
        <dbReference type="Proteomes" id="UP000177324"/>
    </source>
</evidence>
<comment type="similarity">
    <text evidence="1">Belongs to the guanylate kinase family.</text>
</comment>
<dbReference type="STRING" id="1797589.A2784_02495"/>
<dbReference type="Proteomes" id="UP000177324">
    <property type="component" value="Unassembled WGS sequence"/>
</dbReference>
<keyword evidence="3" id="KW-0418">Kinase</keyword>
<dbReference type="InterPro" id="IPR027417">
    <property type="entry name" value="P-loop_NTPase"/>
</dbReference>
<dbReference type="PROSITE" id="PS50052">
    <property type="entry name" value="GUANYLATE_KINASE_2"/>
    <property type="match status" value="1"/>
</dbReference>
<accession>A0A1G1VPN5</accession>
<proteinExistence type="inferred from homology"/>
<dbReference type="Gene3D" id="3.40.50.300">
    <property type="entry name" value="P-loop containing nucleotide triphosphate hydrolases"/>
    <property type="match status" value="1"/>
</dbReference>
<dbReference type="EMBL" id="MHCH01000028">
    <property type="protein sequence ID" value="OGY17368.1"/>
    <property type="molecule type" value="Genomic_DNA"/>
</dbReference>
<evidence type="ECO:0000259" key="4">
    <source>
        <dbReference type="PROSITE" id="PS50052"/>
    </source>
</evidence>
<dbReference type="SMART" id="SM00072">
    <property type="entry name" value="GuKc"/>
    <property type="match status" value="1"/>
</dbReference>
<dbReference type="SUPFAM" id="SSF52540">
    <property type="entry name" value="P-loop containing nucleoside triphosphate hydrolases"/>
    <property type="match status" value="1"/>
</dbReference>
<protein>
    <recommendedName>
        <fullName evidence="4">Guanylate kinase-like domain-containing protein</fullName>
    </recommendedName>
</protein>
<name>A0A1G1VPN5_9BACT</name>
<feature type="domain" description="Guanylate kinase-like" evidence="4">
    <location>
        <begin position="13"/>
        <end position="193"/>
    </location>
</feature>
<dbReference type="Pfam" id="PF00625">
    <property type="entry name" value="Guanylate_kin"/>
    <property type="match status" value="1"/>
</dbReference>
<evidence type="ECO:0000256" key="3">
    <source>
        <dbReference type="ARBA" id="ARBA00022777"/>
    </source>
</evidence>
<evidence type="ECO:0000256" key="2">
    <source>
        <dbReference type="ARBA" id="ARBA00022679"/>
    </source>
</evidence>
<dbReference type="GO" id="GO:0004385">
    <property type="term" value="F:GMP kinase activity"/>
    <property type="evidence" value="ECO:0007669"/>
    <property type="project" value="TreeGrafter"/>
</dbReference>
<dbReference type="AlphaFoldDB" id="A0A1G1VPN5"/>
<dbReference type="PANTHER" id="PTHR23117:SF13">
    <property type="entry name" value="GUANYLATE KINASE"/>
    <property type="match status" value="1"/>
</dbReference>
<evidence type="ECO:0000313" key="5">
    <source>
        <dbReference type="EMBL" id="OGY17368.1"/>
    </source>
</evidence>
<dbReference type="InterPro" id="IPR008144">
    <property type="entry name" value="Guanylate_kin-like_dom"/>
</dbReference>
<reference evidence="5 6" key="1">
    <citation type="journal article" date="2016" name="Nat. Commun.">
        <title>Thousands of microbial genomes shed light on interconnected biogeochemical processes in an aquifer system.</title>
        <authorList>
            <person name="Anantharaman K."/>
            <person name="Brown C.T."/>
            <person name="Hug L.A."/>
            <person name="Sharon I."/>
            <person name="Castelle C.J."/>
            <person name="Probst A.J."/>
            <person name="Thomas B.C."/>
            <person name="Singh A."/>
            <person name="Wilkins M.J."/>
            <person name="Karaoz U."/>
            <person name="Brodie E.L."/>
            <person name="Williams K.H."/>
            <person name="Hubbard S.S."/>
            <person name="Banfield J.F."/>
        </authorList>
    </citation>
    <scope>NUCLEOTIDE SEQUENCE [LARGE SCALE GENOMIC DNA]</scope>
</reference>
<keyword evidence="2" id="KW-0808">Transferase</keyword>
<gene>
    <name evidence="5" type="ORF">A2784_02495</name>
</gene>
<dbReference type="GO" id="GO:0005829">
    <property type="term" value="C:cytosol"/>
    <property type="evidence" value="ECO:0007669"/>
    <property type="project" value="TreeGrafter"/>
</dbReference>